<evidence type="ECO:0000256" key="2">
    <source>
        <dbReference type="SAM" id="Phobius"/>
    </source>
</evidence>
<keyword evidence="4" id="KW-1185">Reference proteome</keyword>
<name>A0A4U6QLI9_9ACTN</name>
<dbReference type="AlphaFoldDB" id="A0A4U6QLI9"/>
<feature type="transmembrane region" description="Helical" evidence="2">
    <location>
        <begin position="111"/>
        <end position="129"/>
    </location>
</feature>
<dbReference type="Proteomes" id="UP000306985">
    <property type="component" value="Unassembled WGS sequence"/>
</dbReference>
<organism evidence="3 4">
    <name type="scientific">Nakamurella flava</name>
    <dbReference type="NCBI Taxonomy" id="2576308"/>
    <lineage>
        <taxon>Bacteria</taxon>
        <taxon>Bacillati</taxon>
        <taxon>Actinomycetota</taxon>
        <taxon>Actinomycetes</taxon>
        <taxon>Nakamurellales</taxon>
        <taxon>Nakamurellaceae</taxon>
        <taxon>Nakamurella</taxon>
    </lineage>
</organism>
<accession>A0A4U6QLI9</accession>
<evidence type="ECO:0000256" key="1">
    <source>
        <dbReference type="SAM" id="MobiDB-lite"/>
    </source>
</evidence>
<dbReference type="Pfam" id="PF10939">
    <property type="entry name" value="DUF2631"/>
    <property type="match status" value="1"/>
</dbReference>
<protein>
    <submittedName>
        <fullName evidence="3">DUF2631 domain-containing protein</fullName>
    </submittedName>
</protein>
<sequence>MGVSRYGETYRFLWCPLRRRTALPGGPVAGNSVEPHPTDHEPSPTGSGELAHTSHGVVRYNPEAPSEEWGWHGSWREGIAPRGSRILLGLGVVGLLLLAFFGNHVSHTEDYWLVAIAALMLVWMIAGEAKVRADRRRRP</sequence>
<keyword evidence="2" id="KW-1133">Transmembrane helix</keyword>
<dbReference type="OrthoDB" id="3401220at2"/>
<dbReference type="EMBL" id="SZZH01000001">
    <property type="protein sequence ID" value="TKV60988.1"/>
    <property type="molecule type" value="Genomic_DNA"/>
</dbReference>
<keyword evidence="2" id="KW-0812">Transmembrane</keyword>
<keyword evidence="2" id="KW-0472">Membrane</keyword>
<evidence type="ECO:0000313" key="4">
    <source>
        <dbReference type="Proteomes" id="UP000306985"/>
    </source>
</evidence>
<feature type="transmembrane region" description="Helical" evidence="2">
    <location>
        <begin position="86"/>
        <end position="105"/>
    </location>
</feature>
<gene>
    <name evidence="3" type="ORF">FDO65_04880</name>
</gene>
<reference evidence="3 4" key="1">
    <citation type="submission" date="2019-05" db="EMBL/GenBank/DDBJ databases">
        <title>Nakamurella sp. N5BH11, whole genome shotgun sequence.</title>
        <authorList>
            <person name="Tuo L."/>
        </authorList>
    </citation>
    <scope>NUCLEOTIDE SEQUENCE [LARGE SCALE GENOMIC DNA]</scope>
    <source>
        <strain evidence="3 4">N5BH11</strain>
    </source>
</reference>
<comment type="caution">
    <text evidence="3">The sequence shown here is derived from an EMBL/GenBank/DDBJ whole genome shotgun (WGS) entry which is preliminary data.</text>
</comment>
<dbReference type="InterPro" id="IPR024341">
    <property type="entry name" value="DUF2631"/>
</dbReference>
<proteinExistence type="predicted"/>
<evidence type="ECO:0000313" key="3">
    <source>
        <dbReference type="EMBL" id="TKV60988.1"/>
    </source>
</evidence>
<feature type="region of interest" description="Disordered" evidence="1">
    <location>
        <begin position="25"/>
        <end position="52"/>
    </location>
</feature>